<dbReference type="RefSeq" id="WP_202237821.1">
    <property type="nucleotide sequence ID" value="NZ_AP018365.1"/>
</dbReference>
<keyword evidence="3" id="KW-1185">Reference proteome</keyword>
<dbReference type="NCBIfam" id="TIGR03083">
    <property type="entry name" value="maleylpyruvate isomerase family mycothiol-dependent enzyme"/>
    <property type="match status" value="1"/>
</dbReference>
<dbReference type="Proteomes" id="UP000595703">
    <property type="component" value="Chromosome"/>
</dbReference>
<proteinExistence type="predicted"/>
<reference evidence="2 3" key="2">
    <citation type="journal article" date="2011" name="J. Antibiot.">
        <title>Furaquinocins I and J: novel polyketide isoprenoid hybrid compounds from Streptomyces reveromyceticus SN-593.</title>
        <authorList>
            <person name="Panthee S."/>
            <person name="Takahashi S."/>
            <person name="Takagi H."/>
            <person name="Nogawa T."/>
            <person name="Oowada E."/>
            <person name="Uramoto M."/>
            <person name="Osada H."/>
        </authorList>
    </citation>
    <scope>NUCLEOTIDE SEQUENCE [LARGE SCALE GENOMIC DNA]</scope>
    <source>
        <strain evidence="2 3">SN-593</strain>
    </source>
</reference>
<reference evidence="2 3" key="3">
    <citation type="journal article" date="2011" name="Nat. Chem. Biol.">
        <title>Reveromycin A biosynthesis uses RevG and RevJ for stereospecific spiroacetal formation.</title>
        <authorList>
            <person name="Takahashi S."/>
            <person name="Toyoda A."/>
            <person name="Sekiyama Y."/>
            <person name="Takagi H."/>
            <person name="Nogawa T."/>
            <person name="Uramoto M."/>
            <person name="Suzuki R."/>
            <person name="Koshino H."/>
            <person name="Kumano T."/>
            <person name="Panthee S."/>
            <person name="Dairi T."/>
            <person name="Ishikawa J."/>
            <person name="Ikeda H."/>
            <person name="Sakaki Y."/>
            <person name="Osada H."/>
        </authorList>
    </citation>
    <scope>NUCLEOTIDE SEQUENCE [LARGE SCALE GENOMIC DNA]</scope>
    <source>
        <strain evidence="2 3">SN-593</strain>
    </source>
</reference>
<dbReference type="GO" id="GO:0046872">
    <property type="term" value="F:metal ion binding"/>
    <property type="evidence" value="ECO:0007669"/>
    <property type="project" value="InterPro"/>
</dbReference>
<dbReference type="EMBL" id="AP018365">
    <property type="protein sequence ID" value="BBB01957.1"/>
    <property type="molecule type" value="Genomic_DNA"/>
</dbReference>
<gene>
    <name evidence="2" type="ORF">RVR_9606</name>
</gene>
<dbReference type="Pfam" id="PF11716">
    <property type="entry name" value="MDMPI_N"/>
    <property type="match status" value="1"/>
</dbReference>
<evidence type="ECO:0000313" key="2">
    <source>
        <dbReference type="EMBL" id="BBB01957.1"/>
    </source>
</evidence>
<reference evidence="2 3" key="1">
    <citation type="journal article" date="2010" name="J. Bacteriol.">
        <title>Biochemical characterization of a novel indole prenyltransferase from Streptomyces sp. SN-593.</title>
        <authorList>
            <person name="Takahashi S."/>
            <person name="Takagi H."/>
            <person name="Toyoda A."/>
            <person name="Uramoto M."/>
            <person name="Nogawa T."/>
            <person name="Ueki M."/>
            <person name="Sakaki Y."/>
            <person name="Osada H."/>
        </authorList>
    </citation>
    <scope>NUCLEOTIDE SEQUENCE [LARGE SCALE GENOMIC DNA]</scope>
    <source>
        <strain evidence="2 3">SN-593</strain>
    </source>
</reference>
<dbReference type="InterPro" id="IPR024344">
    <property type="entry name" value="MDMPI_metal-binding"/>
</dbReference>
<protein>
    <recommendedName>
        <fullName evidence="1">Mycothiol-dependent maleylpyruvate isomerase metal-binding domain-containing protein</fullName>
    </recommendedName>
</protein>
<dbReference type="SUPFAM" id="SSF109854">
    <property type="entry name" value="DinB/YfiT-like putative metalloenzymes"/>
    <property type="match status" value="1"/>
</dbReference>
<organism evidence="2 3">
    <name type="scientific">Actinacidiphila reveromycinica</name>
    <dbReference type="NCBI Taxonomy" id="659352"/>
    <lineage>
        <taxon>Bacteria</taxon>
        <taxon>Bacillati</taxon>
        <taxon>Actinomycetota</taxon>
        <taxon>Actinomycetes</taxon>
        <taxon>Kitasatosporales</taxon>
        <taxon>Streptomycetaceae</taxon>
        <taxon>Actinacidiphila</taxon>
    </lineage>
</organism>
<sequence length="270" mass="28836">MTAPTPTAGPTDALHPWLQALHASSARLAGTVVPLSEQDLSRPSMADGWTVAQVLSHLGSAAEISTTLLERGIAGDGQGPSREEAQPVWERWNALSPPAQREAWLAADARHLRLLDSLDAGRRQSVRVPYFAGPLDVPAYAGYRLSEHSVHAWDVEAALTPGATIPRAEVELLWERLDLVATRFRDADTLTRLGPAQFTLHLTDPGRTVLLDLGAEVHLYPCEPAGPAGSLTGTAEAVLRLVYGRSRPTDALAAAGAVTRADLQALFPGF</sequence>
<dbReference type="InterPro" id="IPR034660">
    <property type="entry name" value="DinB/YfiT-like"/>
</dbReference>
<accession>A0A7U3V0D8</accession>
<dbReference type="KEGG" id="arev:RVR_9606"/>
<dbReference type="InterPro" id="IPR017517">
    <property type="entry name" value="Maleyloyr_isom"/>
</dbReference>
<reference evidence="2 3" key="4">
    <citation type="journal article" date="2020" name="Sci. Rep.">
        <title>beta-carboline chemical signals induce reveromycin production through a LuxR family regulator in Streptomyces sp. SN-593.</title>
        <authorList>
            <person name="Panthee S."/>
            <person name="Kito N."/>
            <person name="Hayashi T."/>
            <person name="Shimizu T."/>
            <person name="Ishikawa J."/>
            <person name="Hamamoto H."/>
            <person name="Osada H."/>
            <person name="Takahashi S."/>
        </authorList>
    </citation>
    <scope>NUCLEOTIDE SEQUENCE [LARGE SCALE GENOMIC DNA]</scope>
    <source>
        <strain evidence="2 3">SN-593</strain>
    </source>
</reference>
<feature type="domain" description="Mycothiol-dependent maleylpyruvate isomerase metal-binding" evidence="1">
    <location>
        <begin position="21"/>
        <end position="156"/>
    </location>
</feature>
<dbReference type="AlphaFoldDB" id="A0A7U3V0D8"/>
<evidence type="ECO:0000313" key="3">
    <source>
        <dbReference type="Proteomes" id="UP000595703"/>
    </source>
</evidence>
<evidence type="ECO:0000259" key="1">
    <source>
        <dbReference type="Pfam" id="PF11716"/>
    </source>
</evidence>
<name>A0A7U3V0D8_9ACTN</name>
<dbReference type="Gene3D" id="1.20.120.450">
    <property type="entry name" value="dinb family like domain"/>
    <property type="match status" value="1"/>
</dbReference>